<gene>
    <name evidence="2" type="ORF">L211DRAFT_581949</name>
</gene>
<organism evidence="2 3">
    <name type="scientific">Terfezia boudieri ATCC MYA-4762</name>
    <dbReference type="NCBI Taxonomy" id="1051890"/>
    <lineage>
        <taxon>Eukaryota</taxon>
        <taxon>Fungi</taxon>
        <taxon>Dikarya</taxon>
        <taxon>Ascomycota</taxon>
        <taxon>Pezizomycotina</taxon>
        <taxon>Pezizomycetes</taxon>
        <taxon>Pezizales</taxon>
        <taxon>Pezizaceae</taxon>
        <taxon>Terfezia</taxon>
    </lineage>
</organism>
<dbReference type="InParanoid" id="A0A3N4LAC7"/>
<evidence type="ECO:0000256" key="1">
    <source>
        <dbReference type="SAM" id="Phobius"/>
    </source>
</evidence>
<reference evidence="2 3" key="1">
    <citation type="journal article" date="2018" name="Nat. Ecol. Evol.">
        <title>Pezizomycetes genomes reveal the molecular basis of ectomycorrhizal truffle lifestyle.</title>
        <authorList>
            <person name="Murat C."/>
            <person name="Payen T."/>
            <person name="Noel B."/>
            <person name="Kuo A."/>
            <person name="Morin E."/>
            <person name="Chen J."/>
            <person name="Kohler A."/>
            <person name="Krizsan K."/>
            <person name="Balestrini R."/>
            <person name="Da Silva C."/>
            <person name="Montanini B."/>
            <person name="Hainaut M."/>
            <person name="Levati E."/>
            <person name="Barry K.W."/>
            <person name="Belfiori B."/>
            <person name="Cichocki N."/>
            <person name="Clum A."/>
            <person name="Dockter R.B."/>
            <person name="Fauchery L."/>
            <person name="Guy J."/>
            <person name="Iotti M."/>
            <person name="Le Tacon F."/>
            <person name="Lindquist E.A."/>
            <person name="Lipzen A."/>
            <person name="Malagnac F."/>
            <person name="Mello A."/>
            <person name="Molinier V."/>
            <person name="Miyauchi S."/>
            <person name="Poulain J."/>
            <person name="Riccioni C."/>
            <person name="Rubini A."/>
            <person name="Sitrit Y."/>
            <person name="Splivallo R."/>
            <person name="Traeger S."/>
            <person name="Wang M."/>
            <person name="Zifcakova L."/>
            <person name="Wipf D."/>
            <person name="Zambonelli A."/>
            <person name="Paolocci F."/>
            <person name="Nowrousian M."/>
            <person name="Ottonello S."/>
            <person name="Baldrian P."/>
            <person name="Spatafora J.W."/>
            <person name="Henrissat B."/>
            <person name="Nagy L.G."/>
            <person name="Aury J.M."/>
            <person name="Wincker P."/>
            <person name="Grigoriev I.V."/>
            <person name="Bonfante P."/>
            <person name="Martin F.M."/>
        </authorList>
    </citation>
    <scope>NUCLEOTIDE SEQUENCE [LARGE SCALE GENOMIC DNA]</scope>
    <source>
        <strain evidence="2 3">ATCC MYA-4762</strain>
    </source>
</reference>
<accession>A0A3N4LAC7</accession>
<protein>
    <submittedName>
        <fullName evidence="2">Uncharacterized protein</fullName>
    </submittedName>
</protein>
<evidence type="ECO:0000313" key="3">
    <source>
        <dbReference type="Proteomes" id="UP000267821"/>
    </source>
</evidence>
<evidence type="ECO:0000313" key="2">
    <source>
        <dbReference type="EMBL" id="RPB19820.1"/>
    </source>
</evidence>
<keyword evidence="1" id="KW-0812">Transmembrane</keyword>
<feature type="transmembrane region" description="Helical" evidence="1">
    <location>
        <begin position="6"/>
        <end position="27"/>
    </location>
</feature>
<name>A0A3N4LAC7_9PEZI</name>
<proteinExistence type="predicted"/>
<sequence length="70" mass="8373">MFTKGIILYSSFFFSVFFRGNVLEWLTHTLLRVMTFRSTLCTYFPLRGNYNAEVDTIRLFNYSGWLLSRL</sequence>
<keyword evidence="3" id="KW-1185">Reference proteome</keyword>
<keyword evidence="1" id="KW-1133">Transmembrane helix</keyword>
<keyword evidence="1" id="KW-0472">Membrane</keyword>
<dbReference type="Proteomes" id="UP000267821">
    <property type="component" value="Unassembled WGS sequence"/>
</dbReference>
<dbReference type="EMBL" id="ML121582">
    <property type="protein sequence ID" value="RPB19820.1"/>
    <property type="molecule type" value="Genomic_DNA"/>
</dbReference>
<dbReference type="AlphaFoldDB" id="A0A3N4LAC7"/>